<dbReference type="Gene3D" id="3.10.180.10">
    <property type="entry name" value="2,3-Dihydroxybiphenyl 1,2-Dioxygenase, domain 1"/>
    <property type="match status" value="1"/>
</dbReference>
<name>A0A1M4YI10_9FLAO</name>
<dbReference type="RefSeq" id="WP_072861282.1">
    <property type="nucleotide sequence ID" value="NZ_FQUX01000002.1"/>
</dbReference>
<feature type="domain" description="PhnB-like" evidence="1">
    <location>
        <begin position="2"/>
        <end position="134"/>
    </location>
</feature>
<dbReference type="Proteomes" id="UP000184406">
    <property type="component" value="Unassembled WGS sequence"/>
</dbReference>
<dbReference type="PANTHER" id="PTHR33990">
    <property type="entry name" value="PROTEIN YJDN-RELATED"/>
    <property type="match status" value="1"/>
</dbReference>
<dbReference type="Pfam" id="PF06983">
    <property type="entry name" value="3-dmu-9_3-mt"/>
    <property type="match status" value="1"/>
</dbReference>
<evidence type="ECO:0000259" key="1">
    <source>
        <dbReference type="Pfam" id="PF06983"/>
    </source>
</evidence>
<proteinExistence type="predicted"/>
<reference evidence="3" key="1">
    <citation type="submission" date="2016-11" db="EMBL/GenBank/DDBJ databases">
        <authorList>
            <person name="Varghese N."/>
            <person name="Submissions S."/>
        </authorList>
    </citation>
    <scope>NUCLEOTIDE SEQUENCE [LARGE SCALE GENOMIC DNA]</scope>
    <source>
        <strain evidence="3">DSM 17539</strain>
    </source>
</reference>
<evidence type="ECO:0000313" key="3">
    <source>
        <dbReference type="Proteomes" id="UP000184406"/>
    </source>
</evidence>
<organism evidence="2 3">
    <name type="scientific">Arenibacter palladensis</name>
    <dbReference type="NCBI Taxonomy" id="237373"/>
    <lineage>
        <taxon>Bacteria</taxon>
        <taxon>Pseudomonadati</taxon>
        <taxon>Bacteroidota</taxon>
        <taxon>Flavobacteriia</taxon>
        <taxon>Flavobacteriales</taxon>
        <taxon>Flavobacteriaceae</taxon>
        <taxon>Arenibacter</taxon>
    </lineage>
</organism>
<dbReference type="SUPFAM" id="SSF54593">
    <property type="entry name" value="Glyoxalase/Bleomycin resistance protein/Dihydroxybiphenyl dioxygenase"/>
    <property type="match status" value="1"/>
</dbReference>
<dbReference type="PANTHER" id="PTHR33990:SF1">
    <property type="entry name" value="PROTEIN YJDN"/>
    <property type="match status" value="1"/>
</dbReference>
<sequence length="141" mass="15893">MKVHPYLNFDGRAEEAFNFYKSVFGGEFLANMKMSEVPDGDKLSKEDQNRTMHIALPIGKDTLLMASDIMPSAGHVLQAGSQTYIMLAPESRQEADRLFNGLSKGGKVEMAMADMFWGDYFGSFIDKFGIRWMISFNENQS</sequence>
<dbReference type="InterPro" id="IPR028973">
    <property type="entry name" value="PhnB-like"/>
</dbReference>
<dbReference type="CDD" id="cd06588">
    <property type="entry name" value="PhnB_like"/>
    <property type="match status" value="1"/>
</dbReference>
<dbReference type="AlphaFoldDB" id="A0A1M4YI10"/>
<dbReference type="EMBL" id="FQUX01000002">
    <property type="protein sequence ID" value="SHF05484.1"/>
    <property type="molecule type" value="Genomic_DNA"/>
</dbReference>
<dbReference type="InterPro" id="IPR029068">
    <property type="entry name" value="Glyas_Bleomycin-R_OHBP_Dase"/>
</dbReference>
<gene>
    <name evidence="2" type="ORF">SAMN03080594_102455</name>
</gene>
<accession>A0A1M4YI10</accession>
<protein>
    <submittedName>
        <fullName evidence="2">PhnB protein</fullName>
    </submittedName>
</protein>
<dbReference type="OrthoDB" id="9795306at2"/>
<evidence type="ECO:0000313" key="2">
    <source>
        <dbReference type="EMBL" id="SHF05484.1"/>
    </source>
</evidence>
<keyword evidence="3" id="KW-1185">Reference proteome</keyword>